<dbReference type="InterPro" id="IPR029058">
    <property type="entry name" value="AB_hydrolase_fold"/>
</dbReference>
<keyword evidence="3 8" id="KW-0719">Serine esterase</keyword>
<evidence type="ECO:0000256" key="4">
    <source>
        <dbReference type="ARBA" id="ARBA00022801"/>
    </source>
</evidence>
<evidence type="ECO:0000256" key="1">
    <source>
        <dbReference type="ARBA" id="ARBA00005622"/>
    </source>
</evidence>
<dbReference type="EC" id="3.1.2.12" evidence="2 6"/>
<dbReference type="Gene3D" id="3.40.50.1820">
    <property type="entry name" value="alpha/beta hydrolase"/>
    <property type="match status" value="1"/>
</dbReference>
<dbReference type="GO" id="GO:0046294">
    <property type="term" value="P:formaldehyde catabolic process"/>
    <property type="evidence" value="ECO:0007669"/>
    <property type="project" value="InterPro"/>
</dbReference>
<feature type="active site" description="Charge relay system" evidence="7">
    <location>
        <position position="222"/>
    </location>
</feature>
<dbReference type="EMBL" id="JAEQNE010000001">
    <property type="protein sequence ID" value="MBL0390176.1"/>
    <property type="molecule type" value="Genomic_DNA"/>
</dbReference>
<comment type="catalytic activity">
    <reaction evidence="5 8">
        <text>S-formylglutathione + H2O = formate + glutathione + H(+)</text>
        <dbReference type="Rhea" id="RHEA:14961"/>
        <dbReference type="ChEBI" id="CHEBI:15377"/>
        <dbReference type="ChEBI" id="CHEBI:15378"/>
        <dbReference type="ChEBI" id="CHEBI:15740"/>
        <dbReference type="ChEBI" id="CHEBI:57688"/>
        <dbReference type="ChEBI" id="CHEBI:57925"/>
        <dbReference type="EC" id="3.1.2.12"/>
    </reaction>
</comment>
<sequence>MERVEQHASFGGRQEVWKHTSAVLGCEMKFGVYLPEAAVRGEACPVLYWLSGLTCTEQNFITKANAQEHAARHGVIVVAPDTSPRGTGVADDPGYDLGQGASFYVNATQPPWASHYRMQDYVAVELPALVERHFPANQARSICGHSMGGHGALVTALRHPGRYRCVSAFSPVVAPSQVPWGQRALGAYLGKESAAWAEWDAVELIKTAPERLPLLVDQGEADEFLATQLRPDILRAACDAARHPLTLRLRPGYDHSYYFIASFIGEHFAHHAAALGG</sequence>
<organism evidence="9 10">
    <name type="scientific">Ramlibacter monticola</name>
    <dbReference type="NCBI Taxonomy" id="1926872"/>
    <lineage>
        <taxon>Bacteria</taxon>
        <taxon>Pseudomonadati</taxon>
        <taxon>Pseudomonadota</taxon>
        <taxon>Betaproteobacteria</taxon>
        <taxon>Burkholderiales</taxon>
        <taxon>Comamonadaceae</taxon>
        <taxon>Ramlibacter</taxon>
    </lineage>
</organism>
<accession>A0A936YY01</accession>
<evidence type="ECO:0000313" key="10">
    <source>
        <dbReference type="Proteomes" id="UP000599109"/>
    </source>
</evidence>
<dbReference type="InterPro" id="IPR014186">
    <property type="entry name" value="S-formylglutathione_hydrol"/>
</dbReference>
<proteinExistence type="inferred from homology"/>
<dbReference type="GO" id="GO:0018738">
    <property type="term" value="F:S-formylglutathione hydrolase activity"/>
    <property type="evidence" value="ECO:0007669"/>
    <property type="project" value="UniProtKB-UniRule"/>
</dbReference>
<dbReference type="PANTHER" id="PTHR10061">
    <property type="entry name" value="S-FORMYLGLUTATHIONE HYDROLASE"/>
    <property type="match status" value="1"/>
</dbReference>
<name>A0A936YY01_9BURK</name>
<evidence type="ECO:0000256" key="3">
    <source>
        <dbReference type="ARBA" id="ARBA00022487"/>
    </source>
</evidence>
<keyword evidence="10" id="KW-1185">Reference proteome</keyword>
<dbReference type="SUPFAM" id="SSF53474">
    <property type="entry name" value="alpha/beta-Hydrolases"/>
    <property type="match status" value="1"/>
</dbReference>
<evidence type="ECO:0000256" key="7">
    <source>
        <dbReference type="PIRSR" id="PIRSR614186-1"/>
    </source>
</evidence>
<evidence type="ECO:0000256" key="8">
    <source>
        <dbReference type="RuleBase" id="RU363068"/>
    </source>
</evidence>
<comment type="similarity">
    <text evidence="1 8">Belongs to the esterase D family.</text>
</comment>
<dbReference type="GO" id="GO:0052689">
    <property type="term" value="F:carboxylic ester hydrolase activity"/>
    <property type="evidence" value="ECO:0007669"/>
    <property type="project" value="UniProtKB-KW"/>
</dbReference>
<dbReference type="PANTHER" id="PTHR10061:SF0">
    <property type="entry name" value="S-FORMYLGLUTATHIONE HYDROLASE"/>
    <property type="match status" value="1"/>
</dbReference>
<dbReference type="Proteomes" id="UP000599109">
    <property type="component" value="Unassembled WGS sequence"/>
</dbReference>
<dbReference type="RefSeq" id="WP_201672747.1">
    <property type="nucleotide sequence ID" value="NZ_JAEQNE010000001.1"/>
</dbReference>
<dbReference type="GO" id="GO:0005829">
    <property type="term" value="C:cytosol"/>
    <property type="evidence" value="ECO:0007669"/>
    <property type="project" value="TreeGrafter"/>
</dbReference>
<evidence type="ECO:0000256" key="2">
    <source>
        <dbReference type="ARBA" id="ARBA00012479"/>
    </source>
</evidence>
<dbReference type="NCBIfam" id="TIGR02821">
    <property type="entry name" value="fghA_ester_D"/>
    <property type="match status" value="1"/>
</dbReference>
<protein>
    <recommendedName>
        <fullName evidence="2 6">S-formylglutathione hydrolase</fullName>
        <ecNumber evidence="2 6">3.1.2.12</ecNumber>
    </recommendedName>
</protein>
<feature type="active site" description="Charge relay system" evidence="7">
    <location>
        <position position="255"/>
    </location>
</feature>
<comment type="function">
    <text evidence="8">Serine hydrolase involved in the detoxification of formaldehyde.</text>
</comment>
<reference evidence="9 10" key="1">
    <citation type="journal article" date="2017" name="Int. J. Syst. Evol. Microbiol.">
        <title>Ramlibacter monticola sp. nov., isolated from forest soil.</title>
        <authorList>
            <person name="Chaudhary D.K."/>
            <person name="Kim J."/>
        </authorList>
    </citation>
    <scope>NUCLEOTIDE SEQUENCE [LARGE SCALE GENOMIC DNA]</scope>
    <source>
        <strain evidence="9 10">KACC 19175</strain>
    </source>
</reference>
<gene>
    <name evidence="9" type="primary">fghA</name>
    <name evidence="9" type="ORF">JJ685_03380</name>
</gene>
<dbReference type="InterPro" id="IPR000801">
    <property type="entry name" value="Esterase-like"/>
</dbReference>
<dbReference type="FunFam" id="3.40.50.1820:FF:000002">
    <property type="entry name" value="S-formylglutathione hydrolase"/>
    <property type="match status" value="1"/>
</dbReference>
<evidence type="ECO:0000256" key="5">
    <source>
        <dbReference type="ARBA" id="ARBA00047590"/>
    </source>
</evidence>
<evidence type="ECO:0000313" key="9">
    <source>
        <dbReference type="EMBL" id="MBL0390176.1"/>
    </source>
</evidence>
<dbReference type="AlphaFoldDB" id="A0A936YY01"/>
<comment type="caution">
    <text evidence="9">The sequence shown here is derived from an EMBL/GenBank/DDBJ whole genome shotgun (WGS) entry which is preliminary data.</text>
</comment>
<keyword evidence="4 8" id="KW-0378">Hydrolase</keyword>
<evidence type="ECO:0000256" key="6">
    <source>
        <dbReference type="NCBIfam" id="TIGR02821"/>
    </source>
</evidence>
<feature type="active site" description="Charge relay system" evidence="7">
    <location>
        <position position="146"/>
    </location>
</feature>
<dbReference type="Pfam" id="PF00756">
    <property type="entry name" value="Esterase"/>
    <property type="match status" value="1"/>
</dbReference>